<evidence type="ECO:0000256" key="5">
    <source>
        <dbReference type="ARBA" id="ARBA00022989"/>
    </source>
</evidence>
<proteinExistence type="inferred from homology"/>
<feature type="transmembrane region" description="Helical" evidence="8">
    <location>
        <begin position="420"/>
        <end position="439"/>
    </location>
</feature>
<evidence type="ECO:0000313" key="9">
    <source>
        <dbReference type="EMBL" id="QDP94828.1"/>
    </source>
</evidence>
<keyword evidence="6 8" id="KW-0472">Membrane</keyword>
<evidence type="ECO:0000256" key="4">
    <source>
        <dbReference type="ARBA" id="ARBA00022692"/>
    </source>
</evidence>
<dbReference type="GO" id="GO:0005886">
    <property type="term" value="C:plasma membrane"/>
    <property type="evidence" value="ECO:0007669"/>
    <property type="project" value="UniProtKB-SubCell"/>
</dbReference>
<feature type="transmembrane region" description="Helical" evidence="8">
    <location>
        <begin position="227"/>
        <end position="254"/>
    </location>
</feature>
<keyword evidence="5 8" id="KW-1133">Transmembrane helix</keyword>
<evidence type="ECO:0000256" key="8">
    <source>
        <dbReference type="SAM" id="Phobius"/>
    </source>
</evidence>
<keyword evidence="3" id="KW-0808">Transferase</keyword>
<keyword evidence="10" id="KW-1185">Reference proteome</keyword>
<sequence length="494" mass="54568">MAAGTARPGNDGFVAMISQRIGGPLGRHADTASTWFGPVRVSLLAATLAWIVGAIQKLPCQVTVAGHFPDSYRRLCYSDIPLLYTGRGLADGNIPYLDHGNYQPLEYPVLTGWLLEFERRITALLGAPVGPGLTAQQAVDASRLFFQVNVVVLGLLFLVAVWAQARTIPGVHGVPRPYGVDHVRGWDAMMLAVSPCVILAGFINWDMLPIALTALGFMFWARSRPTLAGAMFGLGMAAKLYPVLLLGPLLLLCLRGRRMGDFGRTLLGFVIAWLIPNLPVMVLAPSQWLAFWTFNSDRGGDLGSIWYVLSLAGHPVPHLNLVNAVILILLCAGIGWLIISAPRRPRFGQVAYLVIAAFLITNKVYSPQYVLWLLPLLILARPRWREWWIFTFGEIVYFLAIWGHLDQTLTPGGGGPDRIYWLAVIVRIACEVWVGIMIIRDILDPDRRDPLRERDTVYGPVPDDPGGGVLYGARDAGWVVRLRRWLDLTDTGPR</sequence>
<feature type="transmembrane region" description="Helical" evidence="8">
    <location>
        <begin position="321"/>
        <end position="339"/>
    </location>
</feature>
<feature type="transmembrane region" description="Helical" evidence="8">
    <location>
        <begin position="144"/>
        <end position="165"/>
    </location>
</feature>
<dbReference type="PIRSF" id="PIRSF010361">
    <property type="entry name" value="UCP010361"/>
    <property type="match status" value="1"/>
</dbReference>
<dbReference type="InterPro" id="IPR016570">
    <property type="entry name" value="UCP010361"/>
</dbReference>
<comment type="subcellular location">
    <subcellularLocation>
        <location evidence="1">Cell membrane</location>
        <topology evidence="1">Multi-pass membrane protein</topology>
    </subcellularLocation>
</comment>
<comment type="similarity">
    <text evidence="7">Belongs to the glycosyltransferase 87 family.</text>
</comment>
<dbReference type="OrthoDB" id="3348156at2"/>
<evidence type="ECO:0000256" key="2">
    <source>
        <dbReference type="ARBA" id="ARBA00022475"/>
    </source>
</evidence>
<keyword evidence="2" id="KW-1003">Cell membrane</keyword>
<evidence type="ECO:0000256" key="7">
    <source>
        <dbReference type="ARBA" id="ARBA00024033"/>
    </source>
</evidence>
<dbReference type="EMBL" id="CP041692">
    <property type="protein sequence ID" value="QDP94828.1"/>
    <property type="molecule type" value="Genomic_DNA"/>
</dbReference>
<evidence type="ECO:0000256" key="6">
    <source>
        <dbReference type="ARBA" id="ARBA00023136"/>
    </source>
</evidence>
<protein>
    <submittedName>
        <fullName evidence="9">DUF2029 domain-containing protein</fullName>
    </submittedName>
</protein>
<name>A0A516PUF9_9ACTN</name>
<dbReference type="InterPro" id="IPR018584">
    <property type="entry name" value="GT87"/>
</dbReference>
<feature type="transmembrane region" description="Helical" evidence="8">
    <location>
        <begin position="387"/>
        <end position="405"/>
    </location>
</feature>
<dbReference type="Pfam" id="PF09594">
    <property type="entry name" value="GT87"/>
    <property type="match status" value="1"/>
</dbReference>
<evidence type="ECO:0000256" key="3">
    <source>
        <dbReference type="ARBA" id="ARBA00022679"/>
    </source>
</evidence>
<keyword evidence="4 8" id="KW-0812">Transmembrane</keyword>
<gene>
    <name evidence="9" type="ORF">FOE78_01850</name>
</gene>
<accession>A0A516PUF9</accession>
<dbReference type="AlphaFoldDB" id="A0A516PUF9"/>
<evidence type="ECO:0000313" key="10">
    <source>
        <dbReference type="Proteomes" id="UP000319263"/>
    </source>
</evidence>
<dbReference type="Proteomes" id="UP000319263">
    <property type="component" value="Chromosome"/>
</dbReference>
<reference evidence="9 10" key="1">
    <citation type="submission" date="2019-07" db="EMBL/GenBank/DDBJ databases">
        <title>Microlunatus dokdonensis sp. nov. isolated from the rhizospheric soil of the wild plant Elymus tsukushiensis.</title>
        <authorList>
            <person name="Ghim S.-Y."/>
            <person name="Hwang Y.-J."/>
            <person name="Son J.-S."/>
            <person name="Shin J.-H."/>
        </authorList>
    </citation>
    <scope>NUCLEOTIDE SEQUENCE [LARGE SCALE GENOMIC DNA]</scope>
    <source>
        <strain evidence="9 10">KUDC0627</strain>
    </source>
</reference>
<dbReference type="GO" id="GO:0016758">
    <property type="term" value="F:hexosyltransferase activity"/>
    <property type="evidence" value="ECO:0007669"/>
    <property type="project" value="InterPro"/>
</dbReference>
<dbReference type="RefSeq" id="WP_143984816.1">
    <property type="nucleotide sequence ID" value="NZ_CP041692.1"/>
</dbReference>
<evidence type="ECO:0000256" key="1">
    <source>
        <dbReference type="ARBA" id="ARBA00004651"/>
    </source>
</evidence>
<organism evidence="9 10">
    <name type="scientific">Microlunatus elymi</name>
    <dbReference type="NCBI Taxonomy" id="2596828"/>
    <lineage>
        <taxon>Bacteria</taxon>
        <taxon>Bacillati</taxon>
        <taxon>Actinomycetota</taxon>
        <taxon>Actinomycetes</taxon>
        <taxon>Propionibacteriales</taxon>
        <taxon>Propionibacteriaceae</taxon>
        <taxon>Microlunatus</taxon>
    </lineage>
</organism>
<feature type="transmembrane region" description="Helical" evidence="8">
    <location>
        <begin position="266"/>
        <end position="284"/>
    </location>
</feature>
<dbReference type="KEGG" id="mik:FOE78_01850"/>